<dbReference type="InterPro" id="IPR003778">
    <property type="entry name" value="CT_A_B"/>
</dbReference>
<dbReference type="Gene3D" id="3.30.1360.40">
    <property type="match status" value="1"/>
</dbReference>
<keyword evidence="3" id="KW-0067">ATP-binding</keyword>
<dbReference type="PANTHER" id="PTHR43309">
    <property type="entry name" value="5-OXOPROLINASE SUBUNIT C"/>
    <property type="match status" value="1"/>
</dbReference>
<reference evidence="7" key="1">
    <citation type="journal article" date="2023" name="Arch. Microbiol.">
        <title>Desulfoferula mesophilus gen. nov. sp. nov., a mesophilic sulfate-reducing bacterium isolated from a brackish lake sediment.</title>
        <authorList>
            <person name="Watanabe T."/>
            <person name="Yabe T."/>
            <person name="Tsuji J.M."/>
            <person name="Fukui M."/>
        </authorList>
    </citation>
    <scope>NUCLEOTIDE SEQUENCE [LARGE SCALE GENOMIC DNA]</scope>
    <source>
        <strain evidence="7">12FAK</strain>
    </source>
</reference>
<keyword evidence="7" id="KW-1185">Reference proteome</keyword>
<dbReference type="Pfam" id="PF02626">
    <property type="entry name" value="CT_A_B"/>
    <property type="match status" value="1"/>
</dbReference>
<evidence type="ECO:0000259" key="4">
    <source>
        <dbReference type="SMART" id="SM00796"/>
    </source>
</evidence>
<feature type="domain" description="Carboxyltransferase" evidence="5">
    <location>
        <begin position="263"/>
        <end position="536"/>
    </location>
</feature>
<dbReference type="SMART" id="SM00796">
    <property type="entry name" value="AHS1"/>
    <property type="match status" value="1"/>
</dbReference>
<dbReference type="AlphaFoldDB" id="A0AAU9EBH4"/>
<dbReference type="InterPro" id="IPR010016">
    <property type="entry name" value="PxpB"/>
</dbReference>
<name>A0AAU9EBH4_9BACT</name>
<dbReference type="InterPro" id="IPR003833">
    <property type="entry name" value="CT_C_D"/>
</dbReference>
<evidence type="ECO:0000313" key="6">
    <source>
        <dbReference type="EMBL" id="BEQ14235.1"/>
    </source>
</evidence>
<accession>A0AAU9EBH4</accession>
<dbReference type="GO" id="GO:0005524">
    <property type="term" value="F:ATP binding"/>
    <property type="evidence" value="ECO:0007669"/>
    <property type="project" value="UniProtKB-KW"/>
</dbReference>
<dbReference type="NCBIfam" id="TIGR00370">
    <property type="entry name" value="5-oxoprolinase subunit PxpB"/>
    <property type="match status" value="1"/>
</dbReference>
<dbReference type="KEGG" id="dmp:FAK_13010"/>
<dbReference type="SUPFAM" id="SSF160467">
    <property type="entry name" value="PH0987 N-terminal domain-like"/>
    <property type="match status" value="1"/>
</dbReference>
<sequence>MPQELVAKAQGEAALLVYLGQGIDFALNCRVRELARRLGERPLPGVREVLAAYHCLQVQFDPRITEHREMAAWVRAEHRSMPAGQPRPGRRLELPVVYGGEAGPDLDYVARRTGLPPQEVIRRHGAVDHPCYVMGFTPGFPYLGGLDPALNVPRMDSPRLDNPPGSVALAGGQTGVYPLGGPGGWWVIGRTPWLMYDPRRDPATLMEAGDLVRFTPSRETSFPDPPPLSLGWEQRSREVLEVLAPGAFTTVQDAGRWGHQFRGVPVSGAYDQTALAWANLLVGNDPGDAALEITLLGPRLKVLRPVVAAVAGCDLGLSIDGKPAPSHQALSLDAGQVLGFRGPRRGGARAVLALSGGVASERLLDSRSTYLLGRMGAPLAKGQVVRVSPGPLPPAGPIGPALEEPGEVLTLRVVPGPNQEFFSAPGLENFYGAAWELTAQADRRGARLEGPPLEFAPGSPASLVSEPNTPGVIQVPHGGKPIIMLREQTVGGYPKVGTVFGPDLDRLARAQSGQSIRFVAISAEQAVAEARRLDREFQEQRARLGR</sequence>
<evidence type="ECO:0000256" key="3">
    <source>
        <dbReference type="ARBA" id="ARBA00022840"/>
    </source>
</evidence>
<dbReference type="PANTHER" id="PTHR43309:SF3">
    <property type="entry name" value="5-OXOPROLINASE SUBUNIT C"/>
    <property type="match status" value="1"/>
</dbReference>
<evidence type="ECO:0000259" key="5">
    <source>
        <dbReference type="SMART" id="SM00797"/>
    </source>
</evidence>
<dbReference type="GO" id="GO:0016787">
    <property type="term" value="F:hydrolase activity"/>
    <property type="evidence" value="ECO:0007669"/>
    <property type="project" value="UniProtKB-KW"/>
</dbReference>
<dbReference type="InterPro" id="IPR052708">
    <property type="entry name" value="PxpC"/>
</dbReference>
<proteinExistence type="predicted"/>
<gene>
    <name evidence="6" type="ORF">FAK_13010</name>
</gene>
<keyword evidence="2" id="KW-0378">Hydrolase</keyword>
<evidence type="ECO:0000256" key="2">
    <source>
        <dbReference type="ARBA" id="ARBA00022801"/>
    </source>
</evidence>
<evidence type="ECO:0000313" key="7">
    <source>
        <dbReference type="Proteomes" id="UP001366166"/>
    </source>
</evidence>
<dbReference type="Gene3D" id="2.40.100.10">
    <property type="entry name" value="Cyclophilin-like"/>
    <property type="match status" value="2"/>
</dbReference>
<dbReference type="RefSeq" id="WP_338605950.1">
    <property type="nucleotide sequence ID" value="NZ_AP028679.1"/>
</dbReference>
<dbReference type="EMBL" id="AP028679">
    <property type="protein sequence ID" value="BEQ14235.1"/>
    <property type="molecule type" value="Genomic_DNA"/>
</dbReference>
<dbReference type="SMART" id="SM00797">
    <property type="entry name" value="AHS2"/>
    <property type="match status" value="1"/>
</dbReference>
<dbReference type="InterPro" id="IPR029000">
    <property type="entry name" value="Cyclophilin-like_dom_sf"/>
</dbReference>
<organism evidence="6 7">
    <name type="scientific">Desulfoferula mesophila</name>
    <dbReference type="NCBI Taxonomy" id="3058419"/>
    <lineage>
        <taxon>Bacteria</taxon>
        <taxon>Pseudomonadati</taxon>
        <taxon>Thermodesulfobacteriota</taxon>
        <taxon>Desulfarculia</taxon>
        <taxon>Desulfarculales</taxon>
        <taxon>Desulfarculaceae</taxon>
        <taxon>Desulfoferula</taxon>
    </lineage>
</organism>
<protein>
    <submittedName>
        <fullName evidence="6">Urea carboxylase</fullName>
    </submittedName>
</protein>
<dbReference type="Proteomes" id="UP001366166">
    <property type="component" value="Chromosome"/>
</dbReference>
<feature type="domain" description="Carboxyltransferase" evidence="4">
    <location>
        <begin position="5"/>
        <end position="206"/>
    </location>
</feature>
<keyword evidence="1" id="KW-0547">Nucleotide-binding</keyword>
<evidence type="ECO:0000256" key="1">
    <source>
        <dbReference type="ARBA" id="ARBA00022741"/>
    </source>
</evidence>
<dbReference type="SUPFAM" id="SSF50891">
    <property type="entry name" value="Cyclophilin-like"/>
    <property type="match status" value="2"/>
</dbReference>
<dbReference type="Pfam" id="PF02682">
    <property type="entry name" value="CT_C_D"/>
    <property type="match status" value="1"/>
</dbReference>